<evidence type="ECO:0000313" key="2">
    <source>
        <dbReference type="EMBL" id="OUC40564.1"/>
    </source>
</evidence>
<accession>A0A1Y3E611</accession>
<evidence type="ECO:0000313" key="3">
    <source>
        <dbReference type="Proteomes" id="UP000243006"/>
    </source>
</evidence>
<comment type="caution">
    <text evidence="2">The sequence shown here is derived from an EMBL/GenBank/DDBJ whole genome shotgun (WGS) entry which is preliminary data.</text>
</comment>
<organism evidence="2 3">
    <name type="scientific">Trichinella nativa</name>
    <dbReference type="NCBI Taxonomy" id="6335"/>
    <lineage>
        <taxon>Eukaryota</taxon>
        <taxon>Metazoa</taxon>
        <taxon>Ecdysozoa</taxon>
        <taxon>Nematoda</taxon>
        <taxon>Enoplea</taxon>
        <taxon>Dorylaimia</taxon>
        <taxon>Trichinellida</taxon>
        <taxon>Trichinellidae</taxon>
        <taxon>Trichinella</taxon>
    </lineage>
</organism>
<gene>
    <name evidence="2" type="ORF">D917_03979</name>
</gene>
<sequence length="113" mass="13449">MQWIKIHALFAFKSTLGHFLMGPTDEASHVLYLLYFYWFSGSSITVLFLALYHLWAWWSISNIKKAFTVRYFLSFLRQVLHHLRFLEVPAFTKSSLDSFTWKRTSCQLVAFED</sequence>
<keyword evidence="1" id="KW-1133">Transmembrane helix</keyword>
<proteinExistence type="predicted"/>
<protein>
    <submittedName>
        <fullName evidence="2">Uncharacterized protein</fullName>
    </submittedName>
</protein>
<keyword evidence="1" id="KW-0812">Transmembrane</keyword>
<name>A0A1Y3E611_9BILA</name>
<evidence type="ECO:0000256" key="1">
    <source>
        <dbReference type="SAM" id="Phobius"/>
    </source>
</evidence>
<dbReference type="Proteomes" id="UP000243006">
    <property type="component" value="Unassembled WGS sequence"/>
</dbReference>
<dbReference type="EMBL" id="LVZM01022685">
    <property type="protein sequence ID" value="OUC40564.1"/>
    <property type="molecule type" value="Genomic_DNA"/>
</dbReference>
<reference evidence="2 3" key="1">
    <citation type="submission" date="2015-04" db="EMBL/GenBank/DDBJ databases">
        <title>Draft genome of the roundworm Trichinella nativa.</title>
        <authorList>
            <person name="Mitreva M."/>
        </authorList>
    </citation>
    <scope>NUCLEOTIDE SEQUENCE [LARGE SCALE GENOMIC DNA]</scope>
    <source>
        <strain evidence="2 3">ISS45</strain>
    </source>
</reference>
<dbReference type="AlphaFoldDB" id="A0A1Y3E611"/>
<feature type="transmembrane region" description="Helical" evidence="1">
    <location>
        <begin position="35"/>
        <end position="55"/>
    </location>
</feature>
<keyword evidence="1" id="KW-0472">Membrane</keyword>